<reference evidence="2 3" key="1">
    <citation type="submission" date="2019-09" db="EMBL/GenBank/DDBJ databases">
        <authorList>
            <person name="Ou C."/>
        </authorList>
    </citation>
    <scope>NUCLEOTIDE SEQUENCE [LARGE SCALE GENOMIC DNA]</scope>
    <source>
        <strain evidence="2">S2</strain>
        <tissue evidence="2">Leaf</tissue>
    </source>
</reference>
<evidence type="ECO:0000256" key="1">
    <source>
        <dbReference type="SAM" id="MobiDB-lite"/>
    </source>
</evidence>
<comment type="caution">
    <text evidence="2">The sequence shown here is derived from an EMBL/GenBank/DDBJ whole genome shotgun (WGS) entry which is preliminary data.</text>
</comment>
<sequence>MKADSILDSTKSWEEEGSREGKGKRKLLKKMKKDVLTIERYRHKRLPSFDDKSSCSTEFNSWKMVLVDWKNSIVVWDVDETYEKQRKHADDLFKLQFQQWKFDIQRVAEHGQVDDAAANALADDPEEE</sequence>
<name>A0A5N5GGP9_9ROSA</name>
<dbReference type="Proteomes" id="UP000327157">
    <property type="component" value="Unassembled WGS sequence"/>
</dbReference>
<keyword evidence="3" id="KW-1185">Reference proteome</keyword>
<gene>
    <name evidence="2" type="ORF">D8674_041491</name>
</gene>
<reference evidence="2 3" key="2">
    <citation type="submission" date="2019-11" db="EMBL/GenBank/DDBJ databases">
        <title>A de novo genome assembly of a pear dwarfing rootstock.</title>
        <authorList>
            <person name="Wang F."/>
            <person name="Wang J."/>
            <person name="Li S."/>
            <person name="Zhang Y."/>
            <person name="Fang M."/>
            <person name="Ma L."/>
            <person name="Zhao Y."/>
            <person name="Jiang S."/>
        </authorList>
    </citation>
    <scope>NUCLEOTIDE SEQUENCE [LARGE SCALE GENOMIC DNA]</scope>
    <source>
        <strain evidence="2">S2</strain>
        <tissue evidence="2">Leaf</tissue>
    </source>
</reference>
<evidence type="ECO:0000313" key="3">
    <source>
        <dbReference type="Proteomes" id="UP000327157"/>
    </source>
</evidence>
<feature type="compositionally biased region" description="Basic and acidic residues" evidence="1">
    <location>
        <begin position="1"/>
        <end position="21"/>
    </location>
</feature>
<dbReference type="EMBL" id="SMOL01000503">
    <property type="protein sequence ID" value="KAB2609944.1"/>
    <property type="molecule type" value="Genomic_DNA"/>
</dbReference>
<feature type="region of interest" description="Disordered" evidence="1">
    <location>
        <begin position="1"/>
        <end position="27"/>
    </location>
</feature>
<proteinExistence type="predicted"/>
<evidence type="ECO:0000313" key="2">
    <source>
        <dbReference type="EMBL" id="KAB2609944.1"/>
    </source>
</evidence>
<accession>A0A5N5GGP9</accession>
<organism evidence="2 3">
    <name type="scientific">Pyrus ussuriensis x Pyrus communis</name>
    <dbReference type="NCBI Taxonomy" id="2448454"/>
    <lineage>
        <taxon>Eukaryota</taxon>
        <taxon>Viridiplantae</taxon>
        <taxon>Streptophyta</taxon>
        <taxon>Embryophyta</taxon>
        <taxon>Tracheophyta</taxon>
        <taxon>Spermatophyta</taxon>
        <taxon>Magnoliopsida</taxon>
        <taxon>eudicotyledons</taxon>
        <taxon>Gunneridae</taxon>
        <taxon>Pentapetalae</taxon>
        <taxon>rosids</taxon>
        <taxon>fabids</taxon>
        <taxon>Rosales</taxon>
        <taxon>Rosaceae</taxon>
        <taxon>Amygdaloideae</taxon>
        <taxon>Maleae</taxon>
        <taxon>Pyrus</taxon>
    </lineage>
</organism>
<protein>
    <submittedName>
        <fullName evidence="2">Cytochrome P450 CYP736A12-like</fullName>
    </submittedName>
</protein>
<dbReference type="AlphaFoldDB" id="A0A5N5GGP9"/>